<comment type="caution">
    <text evidence="4">The sequence shown here is derived from an EMBL/GenBank/DDBJ whole genome shotgun (WGS) entry which is preliminary data.</text>
</comment>
<dbReference type="EMBL" id="LHPF02000015">
    <property type="protein sequence ID" value="PSC71325.1"/>
    <property type="molecule type" value="Genomic_DNA"/>
</dbReference>
<dbReference type="InterPro" id="IPR036719">
    <property type="entry name" value="Neuro-gated_channel_TM_sf"/>
</dbReference>
<evidence type="ECO:0000259" key="3">
    <source>
        <dbReference type="Pfam" id="PF02932"/>
    </source>
</evidence>
<evidence type="ECO:0000256" key="2">
    <source>
        <dbReference type="SAM" id="Phobius"/>
    </source>
</evidence>
<feature type="domain" description="Neurotransmitter-gated ion-channel transmembrane" evidence="3">
    <location>
        <begin position="36"/>
        <end position="248"/>
    </location>
</feature>
<dbReference type="Pfam" id="PF02932">
    <property type="entry name" value="Neur_chan_memb"/>
    <property type="match status" value="1"/>
</dbReference>
<keyword evidence="5" id="KW-1185">Reference proteome</keyword>
<dbReference type="InterPro" id="IPR038050">
    <property type="entry name" value="Neuro_actylchol_rec"/>
</dbReference>
<reference evidence="4 5" key="1">
    <citation type="journal article" date="2018" name="Plant J.">
        <title>Genome sequences of Chlorella sorokiniana UTEX 1602 and Micractinium conductrix SAG 241.80: implications to maltose excretion by a green alga.</title>
        <authorList>
            <person name="Arriola M.B."/>
            <person name="Velmurugan N."/>
            <person name="Zhang Y."/>
            <person name="Plunkett M.H."/>
            <person name="Hondzo H."/>
            <person name="Barney B.M."/>
        </authorList>
    </citation>
    <scope>NUCLEOTIDE SEQUENCE [LARGE SCALE GENOMIC DNA]</scope>
    <source>
        <strain evidence="4 5">SAG 241.80</strain>
    </source>
</reference>
<keyword evidence="2" id="KW-0812">Transmembrane</keyword>
<feature type="region of interest" description="Disordered" evidence="1">
    <location>
        <begin position="180"/>
        <end position="212"/>
    </location>
</feature>
<dbReference type="InterPro" id="IPR006029">
    <property type="entry name" value="Neurotrans-gated_channel_TM"/>
</dbReference>
<dbReference type="Proteomes" id="UP000239649">
    <property type="component" value="Unassembled WGS sequence"/>
</dbReference>
<feature type="transmembrane region" description="Helical" evidence="2">
    <location>
        <begin position="95"/>
        <end position="114"/>
    </location>
</feature>
<feature type="transmembrane region" description="Helical" evidence="2">
    <location>
        <begin position="239"/>
        <end position="263"/>
    </location>
</feature>
<protein>
    <submittedName>
        <fullName evidence="4">Ligand-gated ion channel</fullName>
    </submittedName>
</protein>
<dbReference type="Gene3D" id="1.20.58.390">
    <property type="entry name" value="Neurotransmitter-gated ion-channel transmembrane domain"/>
    <property type="match status" value="1"/>
</dbReference>
<feature type="transmembrane region" description="Helical" evidence="2">
    <location>
        <begin position="62"/>
        <end position="83"/>
    </location>
</feature>
<sequence length="267" mass="29031">MRLPFPRTEQQEANNVTTVAVTVRIARFWRYQLLNTVLPVVVLAWLAFVVFFLERKELATRLGLVITLFLALAAVQFVISAAQPVSSYILPTQQLVVATYALLGIIAAVSILVYHIEMWKQLRRAAAERRAARDRCLAECRAKRAVAAAARQSALPTKAAAAPHTAWLACFSSPGKQCGGEEVESHGSDASAPVDSSPSMAAGSTQAGGGTCPRHLNRLQSLSLDESYDAYLAHQVDRWALAALFLAYNLAAELIFVLQSGYIDLFG</sequence>
<feature type="compositionally biased region" description="Low complexity" evidence="1">
    <location>
        <begin position="188"/>
        <end position="202"/>
    </location>
</feature>
<evidence type="ECO:0000313" key="4">
    <source>
        <dbReference type="EMBL" id="PSC71325.1"/>
    </source>
</evidence>
<name>A0A2P6VB59_9CHLO</name>
<accession>A0A2P6VB59</accession>
<dbReference type="OrthoDB" id="2016799at2759"/>
<evidence type="ECO:0000313" key="5">
    <source>
        <dbReference type="Proteomes" id="UP000239649"/>
    </source>
</evidence>
<dbReference type="AlphaFoldDB" id="A0A2P6VB59"/>
<feature type="transmembrane region" description="Helical" evidence="2">
    <location>
        <begin position="33"/>
        <end position="53"/>
    </location>
</feature>
<keyword evidence="2" id="KW-1133">Transmembrane helix</keyword>
<dbReference type="GO" id="GO:0016020">
    <property type="term" value="C:membrane"/>
    <property type="evidence" value="ECO:0007669"/>
    <property type="project" value="InterPro"/>
</dbReference>
<evidence type="ECO:0000256" key="1">
    <source>
        <dbReference type="SAM" id="MobiDB-lite"/>
    </source>
</evidence>
<keyword evidence="2" id="KW-0472">Membrane</keyword>
<organism evidence="4 5">
    <name type="scientific">Micractinium conductrix</name>
    <dbReference type="NCBI Taxonomy" id="554055"/>
    <lineage>
        <taxon>Eukaryota</taxon>
        <taxon>Viridiplantae</taxon>
        <taxon>Chlorophyta</taxon>
        <taxon>core chlorophytes</taxon>
        <taxon>Trebouxiophyceae</taxon>
        <taxon>Chlorellales</taxon>
        <taxon>Chlorellaceae</taxon>
        <taxon>Chlorella clade</taxon>
        <taxon>Micractinium</taxon>
    </lineage>
</organism>
<gene>
    <name evidence="4" type="ORF">C2E20_5358</name>
</gene>
<proteinExistence type="predicted"/>
<dbReference type="GO" id="GO:0006811">
    <property type="term" value="P:monoatomic ion transport"/>
    <property type="evidence" value="ECO:0007669"/>
    <property type="project" value="InterPro"/>
</dbReference>
<dbReference type="SUPFAM" id="SSF90112">
    <property type="entry name" value="Neurotransmitter-gated ion-channel transmembrane pore"/>
    <property type="match status" value="1"/>
</dbReference>